<dbReference type="Proteomes" id="UP000460272">
    <property type="component" value="Unassembled WGS sequence"/>
</dbReference>
<dbReference type="RefSeq" id="WP_145859697.1">
    <property type="nucleotide sequence ID" value="NZ_RPFW01000007.1"/>
</dbReference>
<sequence>MTTVVGTVIPVAEEFLGIGREGTTGTVAAPTATIPTEKIDPENKVTYLEDNTLRGMMATLFSITAGTESAAVDFSGPVYLDTIGHVLLNLMGDYSVTGTPGASNGTGTATSAGATTMTIVGGTASLPIGTAIQIPAGTGTPAQIVVLSALSTTTLLTFANTPLRFAVSGTPALTVATAPFTHTFSLLNSSPGQPPTHTITHYDGITGTNKAAQFAYWCATGCSFNMDAEKLFMHDTKGVAYTQQAAAAPVTNSFSTVPVYPNWRFAVGIAGPASGGTLVNNITLASLDINRVVKPYWTASGQQLPYVFGRNALSVEGKFTEVAQNNTNLTSMLNNTQQILQLAATNGLGGANLLAITFNMNLCAFETVKLNNNDVIEYESTFKAIANSTNAGASGGQSPISIIIQNAVPTY</sequence>
<proteinExistence type="predicted"/>
<accession>A0A6P2BQG1</accession>
<comment type="caution">
    <text evidence="1">The sequence shown here is derived from an EMBL/GenBank/DDBJ whole genome shotgun (WGS) entry which is preliminary data.</text>
</comment>
<dbReference type="OrthoDB" id="3670101at2"/>
<name>A0A6P2BQG1_9ACTN</name>
<keyword evidence="2" id="KW-1185">Reference proteome</keyword>
<dbReference type="AlphaFoldDB" id="A0A6P2BQG1"/>
<dbReference type="EMBL" id="RPFW01000007">
    <property type="protein sequence ID" value="TVZ01272.1"/>
    <property type="molecule type" value="Genomic_DNA"/>
</dbReference>
<reference evidence="1 2" key="1">
    <citation type="submission" date="2018-11" db="EMBL/GenBank/DDBJ databases">
        <title>Trebonia kvetii gen.nov., sp.nov., a novel acidophilic actinobacterium, and proposal of the new actinobacterial family Treboniaceae fam. nov.</title>
        <authorList>
            <person name="Rapoport D."/>
            <person name="Sagova-Mareckova M."/>
            <person name="Sedlacek I."/>
            <person name="Provaznik J."/>
            <person name="Kralova S."/>
            <person name="Pavlinic D."/>
            <person name="Benes V."/>
            <person name="Kopecky J."/>
        </authorList>
    </citation>
    <scope>NUCLEOTIDE SEQUENCE [LARGE SCALE GENOMIC DNA]</scope>
    <source>
        <strain evidence="1 2">15Tr583</strain>
    </source>
</reference>
<gene>
    <name evidence="1" type="ORF">EAS64_33885</name>
</gene>
<organism evidence="1 2">
    <name type="scientific">Trebonia kvetii</name>
    <dbReference type="NCBI Taxonomy" id="2480626"/>
    <lineage>
        <taxon>Bacteria</taxon>
        <taxon>Bacillati</taxon>
        <taxon>Actinomycetota</taxon>
        <taxon>Actinomycetes</taxon>
        <taxon>Streptosporangiales</taxon>
        <taxon>Treboniaceae</taxon>
        <taxon>Trebonia</taxon>
    </lineage>
</organism>
<evidence type="ECO:0000313" key="1">
    <source>
        <dbReference type="EMBL" id="TVZ01272.1"/>
    </source>
</evidence>
<evidence type="ECO:0000313" key="2">
    <source>
        <dbReference type="Proteomes" id="UP000460272"/>
    </source>
</evidence>
<protein>
    <submittedName>
        <fullName evidence="1">Uncharacterized protein</fullName>
    </submittedName>
</protein>